<proteinExistence type="inferred from homology"/>
<evidence type="ECO:0000256" key="2">
    <source>
        <dbReference type="ARBA" id="ARBA00022723"/>
    </source>
</evidence>
<reference evidence="5 6" key="1">
    <citation type="submission" date="2020-01" db="EMBL/GenBank/DDBJ databases">
        <title>Aspergillus terreus IFO 6365 whole genome shotgun sequence.</title>
        <authorList>
            <person name="Kanamasa S."/>
            <person name="Takahashi H."/>
        </authorList>
    </citation>
    <scope>NUCLEOTIDE SEQUENCE [LARGE SCALE GENOMIC DNA]</scope>
    <source>
        <strain evidence="5 6">IFO 6365</strain>
    </source>
</reference>
<protein>
    <submittedName>
        <fullName evidence="5">DUF636 domain protein</fullName>
    </submittedName>
</protein>
<evidence type="ECO:0000256" key="4">
    <source>
        <dbReference type="ARBA" id="ARBA00023239"/>
    </source>
</evidence>
<dbReference type="Proteomes" id="UP000452235">
    <property type="component" value="Unassembled WGS sequence"/>
</dbReference>
<keyword evidence="3" id="KW-0862">Zinc</keyword>
<comment type="caution">
    <text evidence="5">The sequence shown here is derived from an EMBL/GenBank/DDBJ whole genome shotgun (WGS) entry which is preliminary data.</text>
</comment>
<keyword evidence="6" id="KW-1185">Reference proteome</keyword>
<gene>
    <name evidence="5" type="ORF">ATEIFO6365_0004040900</name>
</gene>
<dbReference type="GO" id="GO:0046872">
    <property type="term" value="F:metal ion binding"/>
    <property type="evidence" value="ECO:0007669"/>
    <property type="project" value="UniProtKB-KW"/>
</dbReference>
<evidence type="ECO:0000313" key="5">
    <source>
        <dbReference type="EMBL" id="GFF15290.1"/>
    </source>
</evidence>
<dbReference type="PANTHER" id="PTHR33337">
    <property type="entry name" value="GFA DOMAIN-CONTAINING PROTEIN"/>
    <property type="match status" value="1"/>
</dbReference>
<dbReference type="SUPFAM" id="SSF51316">
    <property type="entry name" value="Mss4-like"/>
    <property type="match status" value="1"/>
</dbReference>
<dbReference type="InterPro" id="IPR011057">
    <property type="entry name" value="Mss4-like_sf"/>
</dbReference>
<name>A0A5M3YQL4_ASPTE</name>
<dbReference type="Gene3D" id="3.90.1590.10">
    <property type="entry name" value="glutathione-dependent formaldehyde- activating enzyme (gfa)"/>
    <property type="match status" value="1"/>
</dbReference>
<dbReference type="Pfam" id="PF04828">
    <property type="entry name" value="GFA"/>
    <property type="match status" value="1"/>
</dbReference>
<keyword evidence="4" id="KW-0456">Lyase</keyword>
<evidence type="ECO:0000313" key="6">
    <source>
        <dbReference type="Proteomes" id="UP000452235"/>
    </source>
</evidence>
<organism evidence="5 6">
    <name type="scientific">Aspergillus terreus</name>
    <dbReference type="NCBI Taxonomy" id="33178"/>
    <lineage>
        <taxon>Eukaryota</taxon>
        <taxon>Fungi</taxon>
        <taxon>Dikarya</taxon>
        <taxon>Ascomycota</taxon>
        <taxon>Pezizomycotina</taxon>
        <taxon>Eurotiomycetes</taxon>
        <taxon>Eurotiomycetidae</taxon>
        <taxon>Eurotiales</taxon>
        <taxon>Aspergillaceae</taxon>
        <taxon>Aspergillus</taxon>
        <taxon>Aspergillus subgen. Circumdati</taxon>
    </lineage>
</organism>
<dbReference type="GO" id="GO:0016846">
    <property type="term" value="F:carbon-sulfur lyase activity"/>
    <property type="evidence" value="ECO:0007669"/>
    <property type="project" value="InterPro"/>
</dbReference>
<dbReference type="InterPro" id="IPR006913">
    <property type="entry name" value="CENP-V/GFA"/>
</dbReference>
<comment type="similarity">
    <text evidence="1">Belongs to the Gfa family.</text>
</comment>
<dbReference type="OrthoDB" id="9985472at2759"/>
<evidence type="ECO:0000256" key="3">
    <source>
        <dbReference type="ARBA" id="ARBA00022833"/>
    </source>
</evidence>
<dbReference type="PROSITE" id="PS51891">
    <property type="entry name" value="CENP_V_GFA"/>
    <property type="match status" value="1"/>
</dbReference>
<dbReference type="EMBL" id="BLJY01000004">
    <property type="protein sequence ID" value="GFF15290.1"/>
    <property type="molecule type" value="Genomic_DNA"/>
</dbReference>
<sequence>MADQTLTGACLCRNITYRINLPASEPTPKVILCHCTSCKRYTGSGFSANIAVPSAALTYTTGTPKLYLDASDRGPKVRREFCGDCGSPLSSQMGDAPHIIIMKSGTLDDEHRTKCELGMEIFCSSKDAWVDGMKEEGVQRLDRGMS</sequence>
<dbReference type="PANTHER" id="PTHR33337:SF36">
    <property type="entry name" value="DUF636 DOMAIN PROTEIN (AFU_ORTHOLOGUE AFUA_3G01340)"/>
    <property type="match status" value="1"/>
</dbReference>
<keyword evidence="2" id="KW-0479">Metal-binding</keyword>
<accession>A0A5M3YQL4</accession>
<dbReference type="AlphaFoldDB" id="A0A5M3YQL4"/>
<evidence type="ECO:0000256" key="1">
    <source>
        <dbReference type="ARBA" id="ARBA00005495"/>
    </source>
</evidence>